<keyword evidence="3" id="KW-1185">Reference proteome</keyword>
<name>A0ABS1UAY9_9PROT</name>
<accession>A0ABS1UAY9</accession>
<evidence type="ECO:0000256" key="1">
    <source>
        <dbReference type="SAM" id="MobiDB-lite"/>
    </source>
</evidence>
<evidence type="ECO:0000313" key="2">
    <source>
        <dbReference type="EMBL" id="MBL6081852.1"/>
    </source>
</evidence>
<reference evidence="2 3" key="1">
    <citation type="submission" date="2021-01" db="EMBL/GenBank/DDBJ databases">
        <title>Belnapia mucosa sp. nov. and Belnapia arida sp. nov., isolated from the Tabernas Desert (Almeria, Spain).</title>
        <authorList>
            <person name="Molina-Menor E."/>
            <person name="Vidal-Verdu A."/>
            <person name="Calonge A."/>
            <person name="Satari L."/>
            <person name="Pereto J."/>
            <person name="Porcar M."/>
        </authorList>
    </citation>
    <scope>NUCLEOTIDE SEQUENCE [LARGE SCALE GENOMIC DNA]</scope>
    <source>
        <strain evidence="2 3">T18</strain>
    </source>
</reference>
<gene>
    <name evidence="2" type="ORF">JMJ56_28100</name>
</gene>
<comment type="caution">
    <text evidence="2">The sequence shown here is derived from an EMBL/GenBank/DDBJ whole genome shotgun (WGS) entry which is preliminary data.</text>
</comment>
<protein>
    <submittedName>
        <fullName evidence="2">Uncharacterized protein</fullName>
    </submittedName>
</protein>
<dbReference type="EMBL" id="JAETWB010000038">
    <property type="protein sequence ID" value="MBL6081852.1"/>
    <property type="molecule type" value="Genomic_DNA"/>
</dbReference>
<dbReference type="Proteomes" id="UP000660885">
    <property type="component" value="Unassembled WGS sequence"/>
</dbReference>
<sequence>MGKVEAPRARPNRNPNIGGSSYGYLCPYHHRPRRQKTTQRYPSRAHPDFRQAGRDLLRRRRHRRPVLRIPASTGWADIEAAVAALVDLLDRMGTPLQDSEPAETSPLAVRSDASFQGITPSADQVRAAYLRNGDRMPANLRTGLARAFFG</sequence>
<organism evidence="2 3">
    <name type="scientific">Belnapia arida</name>
    <dbReference type="NCBI Taxonomy" id="2804533"/>
    <lineage>
        <taxon>Bacteria</taxon>
        <taxon>Pseudomonadati</taxon>
        <taxon>Pseudomonadota</taxon>
        <taxon>Alphaproteobacteria</taxon>
        <taxon>Acetobacterales</taxon>
        <taxon>Roseomonadaceae</taxon>
        <taxon>Belnapia</taxon>
    </lineage>
</organism>
<feature type="compositionally biased region" description="Basic residues" evidence="1">
    <location>
        <begin position="28"/>
        <end position="37"/>
    </location>
</feature>
<evidence type="ECO:0000313" key="3">
    <source>
        <dbReference type="Proteomes" id="UP000660885"/>
    </source>
</evidence>
<feature type="region of interest" description="Disordered" evidence="1">
    <location>
        <begin position="1"/>
        <end position="62"/>
    </location>
</feature>
<proteinExistence type="predicted"/>
<feature type="compositionally biased region" description="Basic and acidic residues" evidence="1">
    <location>
        <begin position="45"/>
        <end position="56"/>
    </location>
</feature>
<dbReference type="RefSeq" id="WP_202835065.1">
    <property type="nucleotide sequence ID" value="NZ_JAETWB010000038.1"/>
</dbReference>